<dbReference type="EMBL" id="KQ964624">
    <property type="protein sequence ID" value="KXN67623.1"/>
    <property type="molecule type" value="Genomic_DNA"/>
</dbReference>
<proteinExistence type="predicted"/>
<protein>
    <submittedName>
        <fullName evidence="2">Uncharacterized protein</fullName>
    </submittedName>
</protein>
<keyword evidence="1" id="KW-0732">Signal</keyword>
<evidence type="ECO:0000313" key="2">
    <source>
        <dbReference type="EMBL" id="KXN67623.1"/>
    </source>
</evidence>
<dbReference type="Proteomes" id="UP000070444">
    <property type="component" value="Unassembled WGS sequence"/>
</dbReference>
<reference evidence="2 3" key="1">
    <citation type="journal article" date="2015" name="Genome Biol. Evol.">
        <title>Phylogenomic analyses indicate that early fungi evolved digesting cell walls of algal ancestors of land plants.</title>
        <authorList>
            <person name="Chang Y."/>
            <person name="Wang S."/>
            <person name="Sekimoto S."/>
            <person name="Aerts A.L."/>
            <person name="Choi C."/>
            <person name="Clum A."/>
            <person name="LaButti K.M."/>
            <person name="Lindquist E.A."/>
            <person name="Yee Ngan C."/>
            <person name="Ohm R.A."/>
            <person name="Salamov A.A."/>
            <person name="Grigoriev I.V."/>
            <person name="Spatafora J.W."/>
            <person name="Berbee M.L."/>
        </authorList>
    </citation>
    <scope>NUCLEOTIDE SEQUENCE [LARGE SCALE GENOMIC DNA]</scope>
    <source>
        <strain evidence="2 3">NRRL 28638</strain>
    </source>
</reference>
<feature type="chain" id="PRO_5007294270" evidence="1">
    <location>
        <begin position="27"/>
        <end position="155"/>
    </location>
</feature>
<organism evidence="2 3">
    <name type="scientific">Conidiobolus coronatus (strain ATCC 28846 / CBS 209.66 / NRRL 28638)</name>
    <name type="common">Delacroixia coronata</name>
    <dbReference type="NCBI Taxonomy" id="796925"/>
    <lineage>
        <taxon>Eukaryota</taxon>
        <taxon>Fungi</taxon>
        <taxon>Fungi incertae sedis</taxon>
        <taxon>Zoopagomycota</taxon>
        <taxon>Entomophthoromycotina</taxon>
        <taxon>Entomophthoromycetes</taxon>
        <taxon>Entomophthorales</taxon>
        <taxon>Ancylistaceae</taxon>
        <taxon>Conidiobolus</taxon>
    </lineage>
</organism>
<accession>A0A137NXN5</accession>
<keyword evidence="3" id="KW-1185">Reference proteome</keyword>
<evidence type="ECO:0000256" key="1">
    <source>
        <dbReference type="SAM" id="SignalP"/>
    </source>
</evidence>
<feature type="signal peptide" evidence="1">
    <location>
        <begin position="1"/>
        <end position="26"/>
    </location>
</feature>
<sequence>MFILNKSFFITSLLLLTANSAPLVGAANNSGGNSNLTPKAQVNQIFDSLPFVGPAASGFIGAFTPILDSGPLFGTLLGSFMGNKAPNPLIGMGGFPGFGGGQSSGNGGSGNGGMLGSIPIAGPIVGGMASSFTPILGQIPLVGPMASSFLGGSQQ</sequence>
<gene>
    <name evidence="2" type="ORF">CONCODRAFT_10281</name>
</gene>
<dbReference type="AlphaFoldDB" id="A0A137NXN5"/>
<name>A0A137NXN5_CONC2</name>
<evidence type="ECO:0000313" key="3">
    <source>
        <dbReference type="Proteomes" id="UP000070444"/>
    </source>
</evidence>